<dbReference type="AlphaFoldDB" id="B7PS26"/>
<reference evidence="2" key="2">
    <citation type="submission" date="2020-05" db="UniProtKB">
        <authorList>
            <consortium name="EnsemblMetazoa"/>
        </authorList>
    </citation>
    <scope>IDENTIFICATION</scope>
    <source>
        <strain evidence="2">wikel</strain>
    </source>
</reference>
<sequence length="487" mass="55456">MKVRFSNNNTVFDVITMLVDDCNRLDAEDAALGRCDTDFMTLRTVMPMETNEADDAAILDPSVSTTLKDHNDMIQRTFDTVPMIKRNKYFNALQNSNAVQTTVGVLNIAHVVQQCMSSSRTDKRFVELHRSTQGGSSELDRFFAQACSVSPRNLWLFLQCINFEMMDPETFGAMLYCLKVTNGIPTPDEREVAAYANSSLFRMAMNLFYHTRVCHSYKNDEVYLYDGMFFNHYLSWMHDVHYLEHHIPPSVAASIMSWCTSMSTALHTVRDADGTRQSMAALSVCEIDQRVLADFLKMFVKMYIEDETEITIINKKFLENELLKVFECDVAYKHLQRGHTRTTTKDDDCGTAFNVVFTYKAPGVNSIVVDVVNFLNVTKTLCVHDVICTKNHVYLYVRKQPGANKDVLHFVDRVISDYVNGGINVPMDDEDAENGRDVHPGDSPLCYRESRKRTRSSTDKIDTRRCHMSPFLDMKSVGGTYHASLSS</sequence>
<proteinExistence type="predicted"/>
<dbReference type="InParanoid" id="B7PS26"/>
<dbReference type="EMBL" id="ABJB010787972">
    <property type="status" value="NOT_ANNOTATED_CDS"/>
    <property type="molecule type" value="Genomic_DNA"/>
</dbReference>
<organism>
    <name type="scientific">Ixodes scapularis</name>
    <name type="common">Black-legged tick</name>
    <name type="synonym">Deer tick</name>
    <dbReference type="NCBI Taxonomy" id="6945"/>
    <lineage>
        <taxon>Eukaryota</taxon>
        <taxon>Metazoa</taxon>
        <taxon>Ecdysozoa</taxon>
        <taxon>Arthropoda</taxon>
        <taxon>Chelicerata</taxon>
        <taxon>Arachnida</taxon>
        <taxon>Acari</taxon>
        <taxon>Parasitiformes</taxon>
        <taxon>Ixodida</taxon>
        <taxon>Ixodoidea</taxon>
        <taxon>Ixodidae</taxon>
        <taxon>Ixodinae</taxon>
        <taxon>Ixodes</taxon>
    </lineage>
</organism>
<dbReference type="Proteomes" id="UP000001555">
    <property type="component" value="Unassembled WGS sequence"/>
</dbReference>
<reference evidence="1 3" key="1">
    <citation type="submission" date="2008-03" db="EMBL/GenBank/DDBJ databases">
        <title>Annotation of Ixodes scapularis.</title>
        <authorList>
            <consortium name="Ixodes scapularis Genome Project Consortium"/>
            <person name="Caler E."/>
            <person name="Hannick L.I."/>
            <person name="Bidwell S."/>
            <person name="Joardar V."/>
            <person name="Thiagarajan M."/>
            <person name="Amedeo P."/>
            <person name="Galinsky K.J."/>
            <person name="Schobel S."/>
            <person name="Inman J."/>
            <person name="Hostetler J."/>
            <person name="Miller J."/>
            <person name="Hammond M."/>
            <person name="Megy K."/>
            <person name="Lawson D."/>
            <person name="Kodira C."/>
            <person name="Sutton G."/>
            <person name="Meyer J."/>
            <person name="Hill C.A."/>
            <person name="Birren B."/>
            <person name="Nene V."/>
            <person name="Collins F."/>
            <person name="Alarcon-Chaidez F."/>
            <person name="Wikel S."/>
            <person name="Strausberg R."/>
        </authorList>
    </citation>
    <scope>NUCLEOTIDE SEQUENCE [LARGE SCALE GENOMIC DNA]</scope>
    <source>
        <strain evidence="3">Wikel</strain>
        <strain evidence="1">Wikel colony</strain>
    </source>
</reference>
<name>B7PS26_IXOSC</name>
<dbReference type="VEuPathDB" id="VectorBase:ISCW008237"/>
<dbReference type="VEuPathDB" id="VectorBase:ISCP_017064"/>
<dbReference type="HOGENOM" id="CLU_560526_0_0_1"/>
<dbReference type="PaxDb" id="6945-B7PS26"/>
<evidence type="ECO:0000313" key="2">
    <source>
        <dbReference type="EnsemblMetazoa" id="ISCW008237-PA"/>
    </source>
</evidence>
<evidence type="ECO:0000313" key="1">
    <source>
        <dbReference type="EMBL" id="EEC09398.1"/>
    </source>
</evidence>
<dbReference type="VEuPathDB" id="VectorBase:ISCI008237"/>
<accession>B7PS26</accession>
<gene>
    <name evidence="1" type="ORF">IscW_ISCW008237</name>
</gene>
<dbReference type="EnsemblMetazoa" id="ISCW008237-RA">
    <property type="protein sequence ID" value="ISCW008237-PA"/>
    <property type="gene ID" value="ISCW008237"/>
</dbReference>
<protein>
    <submittedName>
        <fullName evidence="1 2">Uncharacterized protein</fullName>
    </submittedName>
</protein>
<keyword evidence="3" id="KW-1185">Reference proteome</keyword>
<dbReference type="EMBL" id="DS776301">
    <property type="protein sequence ID" value="EEC09398.1"/>
    <property type="molecule type" value="Genomic_DNA"/>
</dbReference>
<evidence type="ECO:0000313" key="3">
    <source>
        <dbReference type="Proteomes" id="UP000001555"/>
    </source>
</evidence>